<dbReference type="RefSeq" id="WP_101195948.1">
    <property type="nucleotide sequence ID" value="NZ_PJCG01000001.1"/>
</dbReference>
<dbReference type="Pfam" id="PF15976">
    <property type="entry name" value="CooC_C"/>
    <property type="match status" value="1"/>
</dbReference>
<evidence type="ECO:0000259" key="2">
    <source>
        <dbReference type="Pfam" id="PF15976"/>
    </source>
</evidence>
<gene>
    <name evidence="4" type="ORF">CXB65_00290</name>
</gene>
<evidence type="ECO:0000313" key="4">
    <source>
        <dbReference type="EMBL" id="PKI25915.1"/>
    </source>
</evidence>
<feature type="domain" description="Pilus assembly protein E-set like" evidence="3">
    <location>
        <begin position="272"/>
        <end position="339"/>
    </location>
</feature>
<feature type="domain" description="Pilus assembly protein C-terminal" evidence="2">
    <location>
        <begin position="723"/>
        <end position="817"/>
    </location>
</feature>
<evidence type="ECO:0000313" key="5">
    <source>
        <dbReference type="Proteomes" id="UP000233399"/>
    </source>
</evidence>
<sequence length="822" mass="89451">MFQFAAPGRALAVWLLGAACLLPLEVLAERASSAIDLNTFGRLPEDFEAHFFDVPLAVRVELDQRYLGDAMVVLSRDNRVQLLAFTDTEQSAEPATLRQLWQQRLEGGRMLGDCLQNCPDGLQAIHYSLANSQLSLLTSNAEKLEQDALFHRLPEQSDAGLLLRNQLNLVNDGNQTTGRVGLLGQGNLHNWTTLADARVERTPAEQGDMRYRMNQLYAESMHEEHFFRLGYFSTGAEGLVRQPALLGRRPDSTLGLMLGSSDSLLVDNGQASAIPVYVTPNRPGIVEIYRNGSLINSQPVQAGLQALDTRVLPGGIYDVELRLLEDGLETSRSEASIYKPSRWQNLDNRWRYNLYLGQQVELLSNGDGEREQSPVFGALSNYLMHPAAVLGLSVQQVDADLQLGTSLDWDVHERFKLYASLNQTQGLGNGGDLQLTYTHPWGSLLLSHNQTWLEPGSSGRDDTSQRQVRSRTAFSINQRITARSSATLRLEHSAGSASGLGADLSWAFYGKLRGHQSSVRLSLFDRPGTRSSAGVRSRGVNVAVSMKLERDGKQLGVDVGSRASREGGNDPYASLWYRQNVDLGPVHSLGGSATLDGYGTSLAANGRFHSQALQGDAYAQSSSFNNNLSGGLNLESTLALGAGKLAMGGSSLPLEAGLIIDVESDLHGVKLRANDGQGMSAVLHPGRNIVPVTAFKSGHVRFDFDTKDVPPAQIQPLAVDYHLNRGGVGYHAVKVMRTVTVFGRLLDGQGQPLHGAHVVNDAGRTVVEADGYFNVEMSESWPTLEIRHGTAGNCLLTLPPDNFDREDDLLIVGDQRCVPSVG</sequence>
<dbReference type="InterPro" id="IPR031917">
    <property type="entry name" value="Pilus_assem_C"/>
</dbReference>
<name>A0A2N1IYU0_9PSED</name>
<accession>A0A2N1IYU0</accession>
<comment type="caution">
    <text evidence="4">The sequence shown here is derived from an EMBL/GenBank/DDBJ whole genome shotgun (WGS) entry which is preliminary data.</text>
</comment>
<dbReference type="Proteomes" id="UP000233399">
    <property type="component" value="Unassembled WGS sequence"/>
</dbReference>
<dbReference type="Pfam" id="PF16967">
    <property type="entry name" value="TcfC"/>
    <property type="match status" value="1"/>
</dbReference>
<dbReference type="AlphaFoldDB" id="A0A2N1IYU0"/>
<keyword evidence="1" id="KW-0732">Signal</keyword>
<dbReference type="EMBL" id="PJCG01000001">
    <property type="protein sequence ID" value="PKI25915.1"/>
    <property type="molecule type" value="Genomic_DNA"/>
</dbReference>
<organism evidence="4 5">
    <name type="scientific">Pseudomonas monteilii</name>
    <dbReference type="NCBI Taxonomy" id="76759"/>
    <lineage>
        <taxon>Bacteria</taxon>
        <taxon>Pseudomonadati</taxon>
        <taxon>Pseudomonadota</taxon>
        <taxon>Gammaproteobacteria</taxon>
        <taxon>Pseudomonadales</taxon>
        <taxon>Pseudomonadaceae</taxon>
        <taxon>Pseudomonas</taxon>
    </lineage>
</organism>
<proteinExistence type="predicted"/>
<evidence type="ECO:0000256" key="1">
    <source>
        <dbReference type="ARBA" id="ARBA00022729"/>
    </source>
</evidence>
<evidence type="ECO:0000259" key="3">
    <source>
        <dbReference type="Pfam" id="PF16967"/>
    </source>
</evidence>
<protein>
    <submittedName>
        <fullName evidence="4">Pilus assembly protein PapC</fullName>
    </submittedName>
</protein>
<dbReference type="InterPro" id="IPR032636">
    <property type="entry name" value="Pilus_assem_E-set-like_dom"/>
</dbReference>
<reference evidence="4 5" key="1">
    <citation type="submission" date="2017-12" db="EMBL/GenBank/DDBJ databases">
        <title>Isolation and characterization of an aerobic denitrifying Pseudomonas monteilii CY06 from aquaculture ponds.</title>
        <authorList>
            <person name="Ma Q."/>
            <person name="Cai Y."/>
            <person name="He Z."/>
        </authorList>
    </citation>
    <scope>NUCLEOTIDE SEQUENCE [LARGE SCALE GENOMIC DNA]</scope>
    <source>
        <strain evidence="4 5">CY06</strain>
    </source>
</reference>